<sequence length="371" mass="42263">MVQLGFSLYPEGHDQESLWNYIQQFPREMFSRVFLSFLQLNPSDQALLHHYQQIVAICREAGFEVVGDLSPQLLTGLGWEADILGQARAFGLTGVRLDEAYSASRIKELLDQEREMTLELNMSVDSKLVTDLLALGVSPERLTACHNFYPKAYTGLSKSHFHFMNQVYRTMGLATAAFVSAASAQQGAWAYDEGLPTLEEHRQLALADQLRYLLAAGDVDTIILSNQFISKEELQIMIEVFETNKEEIELEWESDLVLTPLEEAILAYPHHYRPDISDYLIRSTMPRLVYGQKDHPVRIQEKKAKRGDILLANQNYGRYAGELSLALCDLELDERTNIIGRLSPYSIELLDFLKPNDAFRLRRKEGISEPT</sequence>
<accession>A0ABX7YHU4</accession>
<keyword evidence="4" id="KW-1185">Reference proteome</keyword>
<evidence type="ECO:0000259" key="2">
    <source>
        <dbReference type="Pfam" id="PF19200"/>
    </source>
</evidence>
<dbReference type="PANTHER" id="PTHR38435">
    <property type="match status" value="1"/>
</dbReference>
<dbReference type="InterPro" id="IPR013785">
    <property type="entry name" value="Aldolase_TIM"/>
</dbReference>
<name>A0ABX7YHU4_9STRE</name>
<dbReference type="RefSeq" id="WP_212569562.1">
    <property type="nucleotide sequence ID" value="NZ_CP073084.1"/>
</dbReference>
<dbReference type="Proteomes" id="UP000677616">
    <property type="component" value="Chromosome"/>
</dbReference>
<dbReference type="Gene3D" id="2.40.100.10">
    <property type="entry name" value="Cyclophilin-like"/>
    <property type="match status" value="1"/>
</dbReference>
<proteinExistence type="predicted"/>
<dbReference type="InterPro" id="IPR008589">
    <property type="entry name" value="MupG"/>
</dbReference>
<dbReference type="SUPFAM" id="SSF51445">
    <property type="entry name" value="(Trans)glycosidases"/>
    <property type="match status" value="1"/>
</dbReference>
<dbReference type="SUPFAM" id="SSF50891">
    <property type="entry name" value="Cyclophilin-like"/>
    <property type="match status" value="1"/>
</dbReference>
<evidence type="ECO:0000259" key="1">
    <source>
        <dbReference type="Pfam" id="PF05913"/>
    </source>
</evidence>
<dbReference type="Pfam" id="PF19200">
    <property type="entry name" value="MupG_N"/>
    <property type="match status" value="1"/>
</dbReference>
<gene>
    <name evidence="3" type="ORF">INT76_05630</name>
</gene>
<dbReference type="EMBL" id="CP073084">
    <property type="protein sequence ID" value="QUE53368.1"/>
    <property type="molecule type" value="Genomic_DNA"/>
</dbReference>
<dbReference type="InterPro" id="IPR043894">
    <property type="entry name" value="MupG_C"/>
</dbReference>
<feature type="domain" description="6-phospho-N-acetylmuramidase N-terminal" evidence="2">
    <location>
        <begin position="4"/>
        <end position="236"/>
    </location>
</feature>
<evidence type="ECO:0000313" key="4">
    <source>
        <dbReference type="Proteomes" id="UP000677616"/>
    </source>
</evidence>
<organism evidence="3 4">
    <name type="scientific">Streptococcus oriscaviae</name>
    <dbReference type="NCBI Taxonomy" id="2781599"/>
    <lineage>
        <taxon>Bacteria</taxon>
        <taxon>Bacillati</taxon>
        <taxon>Bacillota</taxon>
        <taxon>Bacilli</taxon>
        <taxon>Lactobacillales</taxon>
        <taxon>Streptococcaceae</taxon>
        <taxon>Streptococcus</taxon>
    </lineage>
</organism>
<dbReference type="InterPro" id="IPR043797">
    <property type="entry name" value="MupG_N"/>
</dbReference>
<protein>
    <submittedName>
        <fullName evidence="3">DUF871 domain-containing protein</fullName>
    </submittedName>
</protein>
<dbReference type="InterPro" id="IPR017853">
    <property type="entry name" value="GH"/>
</dbReference>
<evidence type="ECO:0000313" key="3">
    <source>
        <dbReference type="EMBL" id="QUE53368.1"/>
    </source>
</evidence>
<dbReference type="Gene3D" id="3.20.20.70">
    <property type="entry name" value="Aldolase class I"/>
    <property type="match status" value="1"/>
</dbReference>
<dbReference type="PANTHER" id="PTHR38435:SF2">
    <property type="entry name" value="DUF871 DOMAIN-CONTAINING PROTEIN"/>
    <property type="match status" value="1"/>
</dbReference>
<feature type="domain" description="6-phospho-N-acetylmuramidase C-terminal" evidence="1">
    <location>
        <begin position="250"/>
        <end position="361"/>
    </location>
</feature>
<dbReference type="InterPro" id="IPR029000">
    <property type="entry name" value="Cyclophilin-like_dom_sf"/>
</dbReference>
<dbReference type="Pfam" id="PF05913">
    <property type="entry name" value="MupG_C"/>
    <property type="match status" value="1"/>
</dbReference>
<reference evidence="3 4" key="1">
    <citation type="submission" date="2021-04" db="EMBL/GenBank/DDBJ databases">
        <title>Complete genome sequence of a novel Streptococcus species.</title>
        <authorList>
            <person name="Teng J.L.L."/>
        </authorList>
    </citation>
    <scope>NUCLEOTIDE SEQUENCE [LARGE SCALE GENOMIC DNA]</scope>
    <source>
        <strain evidence="3 4">HKU75</strain>
    </source>
</reference>